<keyword evidence="1" id="KW-0812">Transmembrane</keyword>
<keyword evidence="1" id="KW-0472">Membrane</keyword>
<dbReference type="AlphaFoldDB" id="A0A4V2PIH3"/>
<dbReference type="OrthoDB" id="5071496at2"/>
<proteinExistence type="predicted"/>
<comment type="caution">
    <text evidence="2">The sequence shown here is derived from an EMBL/GenBank/DDBJ whole genome shotgun (WGS) entry which is preliminary data.</text>
</comment>
<evidence type="ECO:0000313" key="2">
    <source>
        <dbReference type="EMBL" id="TCK24606.1"/>
    </source>
</evidence>
<evidence type="ECO:0000256" key="1">
    <source>
        <dbReference type="SAM" id="Phobius"/>
    </source>
</evidence>
<organism evidence="2 3">
    <name type="scientific">Pseudonocardia endophytica</name>
    <dbReference type="NCBI Taxonomy" id="401976"/>
    <lineage>
        <taxon>Bacteria</taxon>
        <taxon>Bacillati</taxon>
        <taxon>Actinomycetota</taxon>
        <taxon>Actinomycetes</taxon>
        <taxon>Pseudonocardiales</taxon>
        <taxon>Pseudonocardiaceae</taxon>
        <taxon>Pseudonocardia</taxon>
    </lineage>
</organism>
<evidence type="ECO:0000313" key="3">
    <source>
        <dbReference type="Proteomes" id="UP000295560"/>
    </source>
</evidence>
<feature type="transmembrane region" description="Helical" evidence="1">
    <location>
        <begin position="6"/>
        <end position="26"/>
    </location>
</feature>
<feature type="transmembrane region" description="Helical" evidence="1">
    <location>
        <begin position="123"/>
        <end position="142"/>
    </location>
</feature>
<name>A0A4V2PIH3_PSEEN</name>
<protein>
    <submittedName>
        <fullName evidence="2">Uncharacterized protein</fullName>
    </submittedName>
</protein>
<sequence>MGFSSLGLVVSIAVLAPNLLLLRFPPRGRRGPAHVPRALEWLERAGQALCLVVPAITEPGNIVWWWALPAAGALVAYYALWTRYLVGGCRVSLLYDRVWLIPVPMAILPVVTFLATAAWLGNLWIAVSALVLATGHIPVAVITSRNARLTN</sequence>
<gene>
    <name evidence="2" type="ORF">EV378_0380</name>
</gene>
<feature type="transmembrane region" description="Helical" evidence="1">
    <location>
        <begin position="63"/>
        <end position="86"/>
    </location>
</feature>
<dbReference type="RefSeq" id="WP_132421034.1">
    <property type="nucleotide sequence ID" value="NZ_SMFZ01000001.1"/>
</dbReference>
<reference evidence="2 3" key="1">
    <citation type="submission" date="2019-03" db="EMBL/GenBank/DDBJ databases">
        <title>Sequencing the genomes of 1000 actinobacteria strains.</title>
        <authorList>
            <person name="Klenk H.-P."/>
        </authorList>
    </citation>
    <scope>NUCLEOTIDE SEQUENCE [LARGE SCALE GENOMIC DNA]</scope>
    <source>
        <strain evidence="2 3">DSM 44969</strain>
    </source>
</reference>
<feature type="transmembrane region" description="Helical" evidence="1">
    <location>
        <begin position="98"/>
        <end position="117"/>
    </location>
</feature>
<dbReference type="EMBL" id="SMFZ01000001">
    <property type="protein sequence ID" value="TCK24606.1"/>
    <property type="molecule type" value="Genomic_DNA"/>
</dbReference>
<accession>A0A4V2PIH3</accession>
<dbReference type="Proteomes" id="UP000295560">
    <property type="component" value="Unassembled WGS sequence"/>
</dbReference>
<keyword evidence="1" id="KW-1133">Transmembrane helix</keyword>
<keyword evidence="3" id="KW-1185">Reference proteome</keyword>